<gene>
    <name evidence="2" type="ORF">H8F21_15615</name>
</gene>
<keyword evidence="3" id="KW-1185">Reference proteome</keyword>
<accession>A0ABS2BZT8</accession>
<keyword evidence="1" id="KW-1133">Transmembrane helix</keyword>
<feature type="transmembrane region" description="Helical" evidence="1">
    <location>
        <begin position="52"/>
        <end position="71"/>
    </location>
</feature>
<proteinExistence type="predicted"/>
<dbReference type="RefSeq" id="WP_203584908.1">
    <property type="nucleotide sequence ID" value="NZ_JACOPV010000009.1"/>
</dbReference>
<evidence type="ECO:0000256" key="1">
    <source>
        <dbReference type="SAM" id="Phobius"/>
    </source>
</evidence>
<evidence type="ECO:0000313" key="2">
    <source>
        <dbReference type="EMBL" id="MBM5458995.1"/>
    </source>
</evidence>
<name>A0ABS2BZT8_9PSED</name>
<comment type="caution">
    <text evidence="2">The sequence shown here is derived from an EMBL/GenBank/DDBJ whole genome shotgun (WGS) entry which is preliminary data.</text>
</comment>
<dbReference type="EMBL" id="JACOPV010000009">
    <property type="protein sequence ID" value="MBM5458995.1"/>
    <property type="molecule type" value="Genomic_DNA"/>
</dbReference>
<sequence length="73" mass="7654">MKRESNVAVSKIAAYAEDPGKFVSSAGGAYNPKLARMGTAAHSRIGSGPNKAAFVVAVLVIVSTLLYFKIIEI</sequence>
<reference evidence="2 3" key="1">
    <citation type="submission" date="2020-08" db="EMBL/GenBank/DDBJ databases">
        <title>Description of novel Pseudomonas species.</title>
        <authorList>
            <person name="Duman M."/>
            <person name="Mulet M."/>
            <person name="Altun S."/>
            <person name="Saticioglu I.B."/>
            <person name="Lalucat J."/>
            <person name="Garcia-Valdes E."/>
        </authorList>
    </citation>
    <scope>NUCLEOTIDE SEQUENCE [LARGE SCALE GENOMIC DNA]</scope>
    <source>
        <strain evidence="2 3">P66</strain>
    </source>
</reference>
<organism evidence="2 3">
    <name type="scientific">Pseudomonas arcuscaelestis</name>
    <dbReference type="NCBI Taxonomy" id="2710591"/>
    <lineage>
        <taxon>Bacteria</taxon>
        <taxon>Pseudomonadati</taxon>
        <taxon>Pseudomonadota</taxon>
        <taxon>Gammaproteobacteria</taxon>
        <taxon>Pseudomonadales</taxon>
        <taxon>Pseudomonadaceae</taxon>
        <taxon>Pseudomonas</taxon>
    </lineage>
</organism>
<keyword evidence="1" id="KW-0472">Membrane</keyword>
<protein>
    <submittedName>
        <fullName evidence="2">Uncharacterized protein</fullName>
    </submittedName>
</protein>
<evidence type="ECO:0000313" key="3">
    <source>
        <dbReference type="Proteomes" id="UP000745663"/>
    </source>
</evidence>
<dbReference type="Proteomes" id="UP000745663">
    <property type="component" value="Unassembled WGS sequence"/>
</dbReference>
<keyword evidence="1" id="KW-0812">Transmembrane</keyword>